<gene>
    <name evidence="3" type="ORF">UFOPK2169_00241</name>
</gene>
<dbReference type="Gene3D" id="3.30.1330.60">
    <property type="entry name" value="OmpA-like domain"/>
    <property type="match status" value="1"/>
</dbReference>
<feature type="region of interest" description="Disordered" evidence="1">
    <location>
        <begin position="281"/>
        <end position="310"/>
    </location>
</feature>
<dbReference type="InterPro" id="IPR006665">
    <property type="entry name" value="OmpA-like"/>
</dbReference>
<protein>
    <submittedName>
        <fullName evidence="3">Unannotated protein</fullName>
    </submittedName>
</protein>
<dbReference type="EMBL" id="CAEZWE010000005">
    <property type="protein sequence ID" value="CAB4642926.1"/>
    <property type="molecule type" value="Genomic_DNA"/>
</dbReference>
<feature type="domain" description="OmpA-like" evidence="2">
    <location>
        <begin position="391"/>
        <end position="504"/>
    </location>
</feature>
<reference evidence="3" key="1">
    <citation type="submission" date="2020-05" db="EMBL/GenBank/DDBJ databases">
        <authorList>
            <person name="Chiriac C."/>
            <person name="Salcher M."/>
            <person name="Ghai R."/>
            <person name="Kavagutti S V."/>
        </authorList>
    </citation>
    <scope>NUCLEOTIDE SEQUENCE</scope>
</reference>
<dbReference type="InterPro" id="IPR036737">
    <property type="entry name" value="OmpA-like_sf"/>
</dbReference>
<accession>A0A6J6K133</accession>
<evidence type="ECO:0000259" key="2">
    <source>
        <dbReference type="PROSITE" id="PS51123"/>
    </source>
</evidence>
<dbReference type="SUPFAM" id="SSF103088">
    <property type="entry name" value="OmpA-like"/>
    <property type="match status" value="1"/>
</dbReference>
<dbReference type="CDD" id="cd07185">
    <property type="entry name" value="OmpA_C-like"/>
    <property type="match status" value="1"/>
</dbReference>
<dbReference type="PROSITE" id="PS51123">
    <property type="entry name" value="OMPA_2"/>
    <property type="match status" value="1"/>
</dbReference>
<evidence type="ECO:0000256" key="1">
    <source>
        <dbReference type="SAM" id="MobiDB-lite"/>
    </source>
</evidence>
<name>A0A6J6K133_9ZZZZ</name>
<dbReference type="Pfam" id="PF00691">
    <property type="entry name" value="OmpA"/>
    <property type="match status" value="1"/>
</dbReference>
<dbReference type="AlphaFoldDB" id="A0A6J6K133"/>
<evidence type="ECO:0000313" key="3">
    <source>
        <dbReference type="EMBL" id="CAB4642926.1"/>
    </source>
</evidence>
<sequence length="504" mass="53214">MKNMRMNTWKRGLVMAMACAVSGVIVPSWTPSVSATEAGPGGANIAFNFSWDEPRNPAGHSASFLESDGLTANNCSGSSMAPTTKTCNFVFDYRINGAAQAATTPAARYIRWANPTAYAGGKPVGSTGCSSPAATSGDFGKSPLTLFDCFNASGFGQVFLAGTNGALTQFRMSMACLAPSGTPRFELYALLYEMSNDGNTIVSTSPLGTSMVNLSKCPTSSTWNNKTFKASDFAMTTMTFGDPQLVAGRFYGLYFTGSGVPGVVPPGGAAAMATAKALSTTTTTTTTTTPWSAFRGNNNATAPAEPSATGPVFTSLGSSRTEMSALRLMTSAQNRTYYVNSLTPTICLGSDRNLVFIKKGRCRAQIVTRSNGRIVRTVTTRVVAGEVVPSDEVVAVAKPTVIYFENGRNRPTAASMRDLDALMPEARRASSILVTGHSGNLSGENTNLVTLSQRRATSVRSLLRGRGARQTIAIWSFGGSSPITTSKKESRQALNRRAEIFLVP</sequence>
<organism evidence="3">
    <name type="scientific">freshwater metagenome</name>
    <dbReference type="NCBI Taxonomy" id="449393"/>
    <lineage>
        <taxon>unclassified sequences</taxon>
        <taxon>metagenomes</taxon>
        <taxon>ecological metagenomes</taxon>
    </lineage>
</organism>
<proteinExistence type="predicted"/>